<reference evidence="12 13" key="1">
    <citation type="submission" date="2019-02" db="EMBL/GenBank/DDBJ databases">
        <title>Deep-cultivation of Planctomycetes and their phenomic and genomic characterization uncovers novel biology.</title>
        <authorList>
            <person name="Wiegand S."/>
            <person name="Jogler M."/>
            <person name="Boedeker C."/>
            <person name="Pinto D."/>
            <person name="Vollmers J."/>
            <person name="Rivas-Marin E."/>
            <person name="Kohn T."/>
            <person name="Peeters S.H."/>
            <person name="Heuer A."/>
            <person name="Rast P."/>
            <person name="Oberbeckmann S."/>
            <person name="Bunk B."/>
            <person name="Jeske O."/>
            <person name="Meyerdierks A."/>
            <person name="Storesund J.E."/>
            <person name="Kallscheuer N."/>
            <person name="Luecker S."/>
            <person name="Lage O.M."/>
            <person name="Pohl T."/>
            <person name="Merkel B.J."/>
            <person name="Hornburger P."/>
            <person name="Mueller R.-W."/>
            <person name="Bruemmer F."/>
            <person name="Labrenz M."/>
            <person name="Spormann A.M."/>
            <person name="Op den Camp H."/>
            <person name="Overmann J."/>
            <person name="Amann R."/>
            <person name="Jetten M.S.M."/>
            <person name="Mascher T."/>
            <person name="Medema M.H."/>
            <person name="Devos D.P."/>
            <person name="Kaster A.-K."/>
            <person name="Ovreas L."/>
            <person name="Rohde M."/>
            <person name="Galperin M.Y."/>
            <person name="Jogler C."/>
        </authorList>
    </citation>
    <scope>NUCLEOTIDE SEQUENCE [LARGE SCALE GENOMIC DNA]</scope>
    <source>
        <strain evidence="12 13">Mal48</strain>
    </source>
</reference>
<evidence type="ECO:0000313" key="12">
    <source>
        <dbReference type="EMBL" id="QDT33264.1"/>
    </source>
</evidence>
<dbReference type="Gene3D" id="1.10.1240.10">
    <property type="entry name" value="Methionine synthase domain"/>
    <property type="match status" value="1"/>
</dbReference>
<evidence type="ECO:0000256" key="8">
    <source>
        <dbReference type="SAM" id="MobiDB-lite"/>
    </source>
</evidence>
<dbReference type="KEGG" id="tpol:Mal48_25170"/>
<dbReference type="SUPFAM" id="SSF47384">
    <property type="entry name" value="Homodimeric domain of signal transducing histidine kinase"/>
    <property type="match status" value="1"/>
</dbReference>
<dbReference type="Pfam" id="PF00512">
    <property type="entry name" value="HisKA"/>
    <property type="match status" value="1"/>
</dbReference>
<dbReference type="PROSITE" id="PS50109">
    <property type="entry name" value="HIS_KIN"/>
    <property type="match status" value="1"/>
</dbReference>
<keyword evidence="4 12" id="KW-0808">Transferase</keyword>
<dbReference type="SUPFAM" id="SSF52172">
    <property type="entry name" value="CheY-like"/>
    <property type="match status" value="1"/>
</dbReference>
<keyword evidence="13" id="KW-1185">Reference proteome</keyword>
<feature type="domain" description="B12-binding" evidence="11">
    <location>
        <begin position="228"/>
        <end position="361"/>
    </location>
</feature>
<dbReference type="SMART" id="SM00448">
    <property type="entry name" value="REC"/>
    <property type="match status" value="1"/>
</dbReference>
<dbReference type="CDD" id="cd00075">
    <property type="entry name" value="HATPase"/>
    <property type="match status" value="1"/>
</dbReference>
<dbReference type="FunFam" id="3.30.565.10:FF:000006">
    <property type="entry name" value="Sensor histidine kinase WalK"/>
    <property type="match status" value="1"/>
</dbReference>
<dbReference type="CDD" id="cd00156">
    <property type="entry name" value="REC"/>
    <property type="match status" value="1"/>
</dbReference>
<proteinExistence type="predicted"/>
<dbReference type="GO" id="GO:0046872">
    <property type="term" value="F:metal ion binding"/>
    <property type="evidence" value="ECO:0007669"/>
    <property type="project" value="InterPro"/>
</dbReference>
<evidence type="ECO:0000256" key="5">
    <source>
        <dbReference type="ARBA" id="ARBA00022777"/>
    </source>
</evidence>
<dbReference type="InterPro" id="IPR006158">
    <property type="entry name" value="Cobalamin-bd"/>
</dbReference>
<evidence type="ECO:0000256" key="6">
    <source>
        <dbReference type="PROSITE-ProRule" id="PRU00169"/>
    </source>
</evidence>
<dbReference type="PROSITE" id="PS51332">
    <property type="entry name" value="B12_BINDING"/>
    <property type="match status" value="1"/>
</dbReference>
<dbReference type="GO" id="GO:0031419">
    <property type="term" value="F:cobalamin binding"/>
    <property type="evidence" value="ECO:0007669"/>
    <property type="project" value="InterPro"/>
</dbReference>
<dbReference type="InterPro" id="IPR005467">
    <property type="entry name" value="His_kinase_dom"/>
</dbReference>
<feature type="domain" description="Histidine kinase" evidence="9">
    <location>
        <begin position="437"/>
        <end position="655"/>
    </location>
</feature>
<feature type="domain" description="Response regulatory" evidence="10">
    <location>
        <begin position="679"/>
        <end position="795"/>
    </location>
</feature>
<evidence type="ECO:0000259" key="9">
    <source>
        <dbReference type="PROSITE" id="PS50109"/>
    </source>
</evidence>
<dbReference type="SUPFAM" id="SSF55874">
    <property type="entry name" value="ATPase domain of HSP90 chaperone/DNA topoisomerase II/histidine kinase"/>
    <property type="match status" value="1"/>
</dbReference>
<dbReference type="SMART" id="SM00388">
    <property type="entry name" value="HisKA"/>
    <property type="match status" value="1"/>
</dbReference>
<dbReference type="InterPro" id="IPR003759">
    <property type="entry name" value="Cbl-bd_cap"/>
</dbReference>
<dbReference type="InterPro" id="IPR003661">
    <property type="entry name" value="HisK_dim/P_dom"/>
</dbReference>
<accession>A0A517QNT1</accession>
<organism evidence="12 13">
    <name type="scientific">Thalassoglobus polymorphus</name>
    <dbReference type="NCBI Taxonomy" id="2527994"/>
    <lineage>
        <taxon>Bacteria</taxon>
        <taxon>Pseudomonadati</taxon>
        <taxon>Planctomycetota</taxon>
        <taxon>Planctomycetia</taxon>
        <taxon>Planctomycetales</taxon>
        <taxon>Planctomycetaceae</taxon>
        <taxon>Thalassoglobus</taxon>
    </lineage>
</organism>
<dbReference type="InterPro" id="IPR036890">
    <property type="entry name" value="HATPase_C_sf"/>
</dbReference>
<dbReference type="PROSITE" id="PS50110">
    <property type="entry name" value="RESPONSE_REGULATORY"/>
    <property type="match status" value="1"/>
</dbReference>
<dbReference type="InterPro" id="IPR003594">
    <property type="entry name" value="HATPase_dom"/>
</dbReference>
<feature type="coiled-coil region" evidence="7">
    <location>
        <begin position="389"/>
        <end position="430"/>
    </location>
</feature>
<keyword evidence="5 12" id="KW-0418">Kinase</keyword>
<keyword evidence="7" id="KW-0175">Coiled coil</keyword>
<feature type="region of interest" description="Disordered" evidence="8">
    <location>
        <begin position="355"/>
        <end position="387"/>
    </location>
</feature>
<dbReference type="InterPro" id="IPR036097">
    <property type="entry name" value="HisK_dim/P_sf"/>
</dbReference>
<dbReference type="RefSeq" id="WP_145199310.1">
    <property type="nucleotide sequence ID" value="NZ_CP036267.1"/>
</dbReference>
<dbReference type="AlphaFoldDB" id="A0A517QNT1"/>
<evidence type="ECO:0000313" key="13">
    <source>
        <dbReference type="Proteomes" id="UP000315724"/>
    </source>
</evidence>
<dbReference type="OrthoDB" id="9809348at2"/>
<dbReference type="SUPFAM" id="SSF52242">
    <property type="entry name" value="Cobalamin (vitamin B12)-binding domain"/>
    <property type="match status" value="1"/>
</dbReference>
<dbReference type="PRINTS" id="PR00344">
    <property type="entry name" value="BCTRLSENSOR"/>
</dbReference>
<evidence type="ECO:0000256" key="7">
    <source>
        <dbReference type="SAM" id="Coils"/>
    </source>
</evidence>
<sequence length="803" mass="88539">MTHAAHISAQMLREGRRTLAEIICSRLGFSDSNQGIQASSSLSIDSVEQGETQIQILAACLEFSSPALLDDYLRWISKLPNAVSPIQYDISSFLEELIRIVEIQFPRDVTKVVKDFIHKAVDSLRNEPPETMAISSVSHSHKSLQRDYLAFLLATRRGKALEIVMQAVGLGVDIESIYLHVIQPAQQELGRLWETGKISVAQEHYCTAATQFVMSQLQPYFISNHSSSRTLVATCVGDELHEVGLRIVADLFEVNGWNSVYLGANVPAESIVQSLVANRAQVLALSTTMTQHLFELADVISVVRDNPGCKNIKIVVGGYPFNVDPFLWKRVGADAHAIDAKTAIQIANQFAGSDASSENQALESRHQRSVPQNFEESSPSGFGETSDDLTRLNNSLITLQRKLTKANVELAALNKANQEKAESLEQAGRRKDEFLAMLAHELRGPLAPMELAVALLQMDDLQPSVVAEARETMKRQLHQMSHLISDLLDASRIAHGKIELKKETLDVTAVIHRAVETVHPLILDKAQDLTLDIPVEPTKLLGDEIRLAQIFANLLTNASKYTDREGSIWLTVRRVRDQVVIEIRDNGVGIEAGSLPNLFIAFTQEQRSSHHSMGGLGLGLSLVKQLVELHQGTVKAESEGAGRGSLFTVTLPSLEDQENVQSIEMNATQEAEMAQLSRRVLIVEDSAGIARMTAILFKKLGHLPEIALDGGTAIKKYKELQPEIVLLDLMLPDMSGLEVTQEIRRLDPHDATLIVVLTGHGDDEHRQLAKESGCDEYLVKPVDVRDLKELATHPKLMTPNGSQ</sequence>
<dbReference type="CDD" id="cd00082">
    <property type="entry name" value="HisKA"/>
    <property type="match status" value="1"/>
</dbReference>
<name>A0A517QNT1_9PLAN</name>
<evidence type="ECO:0000259" key="10">
    <source>
        <dbReference type="PROSITE" id="PS50110"/>
    </source>
</evidence>
<comment type="catalytic activity">
    <reaction evidence="1">
        <text>ATP + protein L-histidine = ADP + protein N-phospho-L-histidine.</text>
        <dbReference type="EC" id="2.7.13.3"/>
    </reaction>
</comment>
<dbReference type="InterPro" id="IPR036594">
    <property type="entry name" value="Meth_synthase_dom"/>
</dbReference>
<evidence type="ECO:0000259" key="11">
    <source>
        <dbReference type="PROSITE" id="PS51332"/>
    </source>
</evidence>
<evidence type="ECO:0000256" key="1">
    <source>
        <dbReference type="ARBA" id="ARBA00000085"/>
    </source>
</evidence>
<dbReference type="Pfam" id="PF02310">
    <property type="entry name" value="B12-binding"/>
    <property type="match status" value="1"/>
</dbReference>
<dbReference type="PANTHER" id="PTHR43547:SF2">
    <property type="entry name" value="HYBRID SIGNAL TRANSDUCTION HISTIDINE KINASE C"/>
    <property type="match status" value="1"/>
</dbReference>
<dbReference type="Pfam" id="PF00072">
    <property type="entry name" value="Response_reg"/>
    <property type="match status" value="1"/>
</dbReference>
<feature type="compositionally biased region" description="Polar residues" evidence="8">
    <location>
        <begin position="369"/>
        <end position="380"/>
    </location>
</feature>
<dbReference type="EC" id="2.7.13.3" evidence="2"/>
<dbReference type="Gene3D" id="3.30.565.10">
    <property type="entry name" value="Histidine kinase-like ATPase, C-terminal domain"/>
    <property type="match status" value="1"/>
</dbReference>
<dbReference type="Gene3D" id="3.40.50.280">
    <property type="entry name" value="Cobalamin-binding domain"/>
    <property type="match status" value="1"/>
</dbReference>
<evidence type="ECO:0000256" key="4">
    <source>
        <dbReference type="ARBA" id="ARBA00022679"/>
    </source>
</evidence>
<dbReference type="EMBL" id="CP036267">
    <property type="protein sequence ID" value="QDT33264.1"/>
    <property type="molecule type" value="Genomic_DNA"/>
</dbReference>
<feature type="modified residue" description="4-aspartylphosphate" evidence="6">
    <location>
        <position position="728"/>
    </location>
</feature>
<gene>
    <name evidence="12" type="primary">luxQ_1</name>
    <name evidence="12" type="ORF">Mal48_25170</name>
</gene>
<evidence type="ECO:0000256" key="2">
    <source>
        <dbReference type="ARBA" id="ARBA00012438"/>
    </source>
</evidence>
<dbReference type="SMART" id="SM00387">
    <property type="entry name" value="HATPase_c"/>
    <property type="match status" value="1"/>
</dbReference>
<keyword evidence="3 6" id="KW-0597">Phosphoprotein</keyword>
<dbReference type="InterPro" id="IPR004358">
    <property type="entry name" value="Sig_transdc_His_kin-like_C"/>
</dbReference>
<dbReference type="Pfam" id="PF02607">
    <property type="entry name" value="B12-binding_2"/>
    <property type="match status" value="1"/>
</dbReference>
<dbReference type="Gene3D" id="1.10.287.130">
    <property type="match status" value="1"/>
</dbReference>
<dbReference type="InterPro" id="IPR001789">
    <property type="entry name" value="Sig_transdc_resp-reg_receiver"/>
</dbReference>
<dbReference type="Proteomes" id="UP000315724">
    <property type="component" value="Chromosome"/>
</dbReference>
<dbReference type="Gene3D" id="3.40.50.2300">
    <property type="match status" value="1"/>
</dbReference>
<dbReference type="InterPro" id="IPR011006">
    <property type="entry name" value="CheY-like_superfamily"/>
</dbReference>
<dbReference type="GO" id="GO:0000155">
    <property type="term" value="F:phosphorelay sensor kinase activity"/>
    <property type="evidence" value="ECO:0007669"/>
    <property type="project" value="InterPro"/>
</dbReference>
<evidence type="ECO:0000256" key="3">
    <source>
        <dbReference type="ARBA" id="ARBA00022553"/>
    </source>
</evidence>
<dbReference type="PANTHER" id="PTHR43547">
    <property type="entry name" value="TWO-COMPONENT HISTIDINE KINASE"/>
    <property type="match status" value="1"/>
</dbReference>
<dbReference type="InterPro" id="IPR036724">
    <property type="entry name" value="Cobalamin-bd_sf"/>
</dbReference>
<dbReference type="Pfam" id="PF02518">
    <property type="entry name" value="HATPase_c"/>
    <property type="match status" value="1"/>
</dbReference>
<protein>
    <recommendedName>
        <fullName evidence="2">histidine kinase</fullName>
        <ecNumber evidence="2">2.7.13.3</ecNumber>
    </recommendedName>
</protein>